<dbReference type="AlphaFoldDB" id="A0AAD3HED6"/>
<dbReference type="PANTHER" id="PTHR45661">
    <property type="entry name" value="SURFACE ANTIGEN"/>
    <property type="match status" value="1"/>
</dbReference>
<dbReference type="Gene3D" id="3.80.10.10">
    <property type="entry name" value="Ribonuclease Inhibitor"/>
    <property type="match status" value="1"/>
</dbReference>
<evidence type="ECO:0000313" key="1">
    <source>
        <dbReference type="EMBL" id="GFH59928.1"/>
    </source>
</evidence>
<proteinExistence type="predicted"/>
<dbReference type="SUPFAM" id="SSF52058">
    <property type="entry name" value="L domain-like"/>
    <property type="match status" value="1"/>
</dbReference>
<comment type="caution">
    <text evidence="1">The sequence shown here is derived from an EMBL/GenBank/DDBJ whole genome shotgun (WGS) entry which is preliminary data.</text>
</comment>
<dbReference type="InterPro" id="IPR053139">
    <property type="entry name" value="Surface_bspA-like"/>
</dbReference>
<organism evidence="1 2">
    <name type="scientific">Chaetoceros tenuissimus</name>
    <dbReference type="NCBI Taxonomy" id="426638"/>
    <lineage>
        <taxon>Eukaryota</taxon>
        <taxon>Sar</taxon>
        <taxon>Stramenopiles</taxon>
        <taxon>Ochrophyta</taxon>
        <taxon>Bacillariophyta</taxon>
        <taxon>Coscinodiscophyceae</taxon>
        <taxon>Chaetocerotophycidae</taxon>
        <taxon>Chaetocerotales</taxon>
        <taxon>Chaetocerotaceae</taxon>
        <taxon>Chaetoceros</taxon>
    </lineage>
</organism>
<dbReference type="Pfam" id="PF13306">
    <property type="entry name" value="LRR_5"/>
    <property type="match status" value="1"/>
</dbReference>
<protein>
    <recommendedName>
        <fullName evidence="3">Leucine-rich repeat domain-containing protein</fullName>
    </recommendedName>
</protein>
<evidence type="ECO:0008006" key="3">
    <source>
        <dbReference type="Google" id="ProtNLM"/>
    </source>
</evidence>
<dbReference type="PANTHER" id="PTHR45661:SF3">
    <property type="entry name" value="IG-LIKE DOMAIN-CONTAINING PROTEIN"/>
    <property type="match status" value="1"/>
</dbReference>
<dbReference type="EMBL" id="BLLK01000069">
    <property type="protein sequence ID" value="GFH59928.1"/>
    <property type="molecule type" value="Genomic_DNA"/>
</dbReference>
<keyword evidence="2" id="KW-1185">Reference proteome</keyword>
<dbReference type="InterPro" id="IPR026906">
    <property type="entry name" value="LRR_5"/>
</dbReference>
<sequence>MRIELVDGLKTVFYDGRKLWRNSNEWSNGESLYPIKERESWQQVIVLHGVKVIPQATFDDCVNITKIVLASTVIRIEESAFETCCRLVDIAWSENLEYIGEAAFSGCISLEAVFLPSTCSEVDADAFHNCSKLRLFVFPSGCAISNFRALRGTKLEELSPVMRNDNDEEEEYGNRFHNWLRGRHDGEEYLLHRVCASYNPRLQEILQILQEYGFSIFKQADELGITPSQYLNVNTTKEFDEVNIMRSCILKLMDC</sequence>
<dbReference type="InterPro" id="IPR032675">
    <property type="entry name" value="LRR_dom_sf"/>
</dbReference>
<gene>
    <name evidence="1" type="ORF">CTEN210_16404</name>
</gene>
<reference evidence="1 2" key="1">
    <citation type="journal article" date="2021" name="Sci. Rep.">
        <title>The genome of the diatom Chaetoceros tenuissimus carries an ancient integrated fragment of an extant virus.</title>
        <authorList>
            <person name="Hongo Y."/>
            <person name="Kimura K."/>
            <person name="Takaki Y."/>
            <person name="Yoshida Y."/>
            <person name="Baba S."/>
            <person name="Kobayashi G."/>
            <person name="Nagasaki K."/>
            <person name="Hano T."/>
            <person name="Tomaru Y."/>
        </authorList>
    </citation>
    <scope>NUCLEOTIDE SEQUENCE [LARGE SCALE GENOMIC DNA]</scope>
    <source>
        <strain evidence="1 2">NIES-3715</strain>
    </source>
</reference>
<accession>A0AAD3HED6</accession>
<evidence type="ECO:0000313" key="2">
    <source>
        <dbReference type="Proteomes" id="UP001054902"/>
    </source>
</evidence>
<dbReference type="Proteomes" id="UP001054902">
    <property type="component" value="Unassembled WGS sequence"/>
</dbReference>
<name>A0AAD3HED6_9STRA</name>